<proteinExistence type="predicted"/>
<protein>
    <submittedName>
        <fullName evidence="1">Uncharacterized protein</fullName>
    </submittedName>
</protein>
<dbReference type="AlphaFoldDB" id="A0A0A8ZNB3"/>
<reference evidence="1" key="2">
    <citation type="journal article" date="2015" name="Data Brief">
        <title>Shoot transcriptome of the giant reed, Arundo donax.</title>
        <authorList>
            <person name="Barrero R.A."/>
            <person name="Guerrero F.D."/>
            <person name="Moolhuijzen P."/>
            <person name="Goolsby J.A."/>
            <person name="Tidwell J."/>
            <person name="Bellgard S.E."/>
            <person name="Bellgard M.I."/>
        </authorList>
    </citation>
    <scope>NUCLEOTIDE SEQUENCE</scope>
    <source>
        <tissue evidence="1">Shoot tissue taken approximately 20 cm above the soil surface</tissue>
    </source>
</reference>
<dbReference type="EMBL" id="GBRH01257599">
    <property type="protein sequence ID" value="JAD40296.1"/>
    <property type="molecule type" value="Transcribed_RNA"/>
</dbReference>
<evidence type="ECO:0000313" key="1">
    <source>
        <dbReference type="EMBL" id="JAD40296.1"/>
    </source>
</evidence>
<name>A0A0A8ZNB3_ARUDO</name>
<organism evidence="1">
    <name type="scientific">Arundo donax</name>
    <name type="common">Giant reed</name>
    <name type="synonym">Donax arundinaceus</name>
    <dbReference type="NCBI Taxonomy" id="35708"/>
    <lineage>
        <taxon>Eukaryota</taxon>
        <taxon>Viridiplantae</taxon>
        <taxon>Streptophyta</taxon>
        <taxon>Embryophyta</taxon>
        <taxon>Tracheophyta</taxon>
        <taxon>Spermatophyta</taxon>
        <taxon>Magnoliopsida</taxon>
        <taxon>Liliopsida</taxon>
        <taxon>Poales</taxon>
        <taxon>Poaceae</taxon>
        <taxon>PACMAD clade</taxon>
        <taxon>Arundinoideae</taxon>
        <taxon>Arundineae</taxon>
        <taxon>Arundo</taxon>
    </lineage>
</organism>
<reference evidence="1" key="1">
    <citation type="submission" date="2014-09" db="EMBL/GenBank/DDBJ databases">
        <authorList>
            <person name="Magalhaes I.L.F."/>
            <person name="Oliveira U."/>
            <person name="Santos F.R."/>
            <person name="Vidigal T.H.D.A."/>
            <person name="Brescovit A.D."/>
            <person name="Santos A.J."/>
        </authorList>
    </citation>
    <scope>NUCLEOTIDE SEQUENCE</scope>
    <source>
        <tissue evidence="1">Shoot tissue taken approximately 20 cm above the soil surface</tissue>
    </source>
</reference>
<accession>A0A0A8ZNB3</accession>
<sequence>MVTGSPSCIRSVSDKPCRGRYALSTATSSSSSTHATMDFIWM</sequence>